<evidence type="ECO:0000256" key="10">
    <source>
        <dbReference type="SAM" id="MobiDB-lite"/>
    </source>
</evidence>
<dbReference type="PANTHER" id="PTHR47165">
    <property type="entry name" value="OS03G0429900 PROTEIN"/>
    <property type="match status" value="1"/>
</dbReference>
<dbReference type="Proteomes" id="UP000186601">
    <property type="component" value="Unassembled WGS sequence"/>
</dbReference>
<name>A0A2R6P129_9APHY</name>
<evidence type="ECO:0000256" key="5">
    <source>
        <dbReference type="ARBA" id="ARBA00022771"/>
    </source>
</evidence>
<dbReference type="FunFam" id="2.40.50.140:FF:000064">
    <property type="entry name" value="Replication protein A subunit"/>
    <property type="match status" value="1"/>
</dbReference>
<proteinExistence type="inferred from homology"/>
<dbReference type="OrthoDB" id="1751331at2759"/>
<feature type="domain" description="OB" evidence="11">
    <location>
        <begin position="194"/>
        <end position="274"/>
    </location>
</feature>
<feature type="domain" description="Replication factor-A protein 1 N-terminal" evidence="12">
    <location>
        <begin position="29"/>
        <end position="113"/>
    </location>
</feature>
<dbReference type="FunFam" id="2.40.50.140:FF:000090">
    <property type="entry name" value="Replication protein A subunit"/>
    <property type="match status" value="1"/>
</dbReference>
<evidence type="ECO:0000313" key="16">
    <source>
        <dbReference type="Proteomes" id="UP000186601"/>
    </source>
</evidence>
<evidence type="ECO:0000256" key="2">
    <source>
        <dbReference type="ARBA" id="ARBA00005690"/>
    </source>
</evidence>
<dbReference type="CDD" id="cd04475">
    <property type="entry name" value="RPA1_DBD_B"/>
    <property type="match status" value="1"/>
</dbReference>
<dbReference type="CDD" id="cd04476">
    <property type="entry name" value="RPA1_DBD_C"/>
    <property type="match status" value="1"/>
</dbReference>
<dbReference type="Pfam" id="PF01336">
    <property type="entry name" value="tRNA_anti-codon"/>
    <property type="match status" value="1"/>
</dbReference>
<keyword evidence="5 9" id="KW-0863">Zinc-finger</keyword>
<reference evidence="15 16" key="1">
    <citation type="submission" date="2018-02" db="EMBL/GenBank/DDBJ databases">
        <title>Genome sequence of the basidiomycete white-rot fungus Phlebia centrifuga.</title>
        <authorList>
            <person name="Granchi Z."/>
            <person name="Peng M."/>
            <person name="de Vries R.P."/>
            <person name="Hilden K."/>
            <person name="Makela M.R."/>
            <person name="Grigoriev I."/>
            <person name="Riley R."/>
        </authorList>
    </citation>
    <scope>NUCLEOTIDE SEQUENCE [LARGE SCALE GENOMIC DNA]</scope>
    <source>
        <strain evidence="15 16">FBCC195</strain>
    </source>
</reference>
<evidence type="ECO:0000256" key="4">
    <source>
        <dbReference type="ARBA" id="ARBA00022723"/>
    </source>
</evidence>
<dbReference type="InterPro" id="IPR007199">
    <property type="entry name" value="Rep_factor-A_N"/>
</dbReference>
<evidence type="ECO:0000256" key="9">
    <source>
        <dbReference type="RuleBase" id="RU364130"/>
    </source>
</evidence>
<evidence type="ECO:0000256" key="6">
    <source>
        <dbReference type="ARBA" id="ARBA00022833"/>
    </source>
</evidence>
<dbReference type="Pfam" id="PF16900">
    <property type="entry name" value="REPA_OB_2"/>
    <property type="match status" value="1"/>
</dbReference>
<comment type="similarity">
    <text evidence="2 9">Belongs to the replication factor A protein 1 family.</text>
</comment>
<dbReference type="EMBL" id="MLYV02000566">
    <property type="protein sequence ID" value="PSR83050.1"/>
    <property type="molecule type" value="Genomic_DNA"/>
</dbReference>
<comment type="caution">
    <text evidence="15">The sequence shown here is derived from an EMBL/GenBank/DDBJ whole genome shotgun (WGS) entry which is preliminary data.</text>
</comment>
<dbReference type="AlphaFoldDB" id="A0A2R6P129"/>
<dbReference type="FunFam" id="2.40.50.140:FF:000117">
    <property type="entry name" value="Replication protein A subunit"/>
    <property type="match status" value="1"/>
</dbReference>
<comment type="subcellular location">
    <subcellularLocation>
        <location evidence="1 9">Nucleus</location>
    </subcellularLocation>
</comment>
<dbReference type="GO" id="GO:0003677">
    <property type="term" value="F:DNA binding"/>
    <property type="evidence" value="ECO:0007669"/>
    <property type="project" value="UniProtKB-KW"/>
</dbReference>
<evidence type="ECO:0000259" key="12">
    <source>
        <dbReference type="Pfam" id="PF04057"/>
    </source>
</evidence>
<keyword evidence="4 9" id="KW-0479">Metal-binding</keyword>
<comment type="subunit">
    <text evidence="9">Component of the heterotrimeric canonical replication protein A complex (RPA).</text>
</comment>
<dbReference type="FunFam" id="2.40.50.140:FF:000041">
    <property type="entry name" value="Replication protein A subunit"/>
    <property type="match status" value="1"/>
</dbReference>
<dbReference type="STRING" id="98765.A0A2R6P129"/>
<feature type="compositionally biased region" description="Low complexity" evidence="10">
    <location>
        <begin position="147"/>
        <end position="176"/>
    </location>
</feature>
<dbReference type="GO" id="GO:0006260">
    <property type="term" value="P:DNA replication"/>
    <property type="evidence" value="ECO:0007669"/>
    <property type="project" value="UniProtKB-KW"/>
</dbReference>
<dbReference type="InterPro" id="IPR013955">
    <property type="entry name" value="Rep_factor-A_C"/>
</dbReference>
<dbReference type="Gene3D" id="2.40.50.140">
    <property type="entry name" value="Nucleic acid-binding proteins"/>
    <property type="match status" value="4"/>
</dbReference>
<keyword evidence="3 9" id="KW-0235">DNA replication</keyword>
<feature type="domain" description="Replication protein A OB" evidence="14">
    <location>
        <begin position="302"/>
        <end position="398"/>
    </location>
</feature>
<dbReference type="GO" id="GO:0000781">
    <property type="term" value="C:chromosome, telomeric region"/>
    <property type="evidence" value="ECO:0007669"/>
    <property type="project" value="UniProtKB-ARBA"/>
</dbReference>
<dbReference type="GO" id="GO:0005662">
    <property type="term" value="C:DNA replication factor A complex"/>
    <property type="evidence" value="ECO:0007669"/>
    <property type="project" value="UniProtKB-ARBA"/>
</dbReference>
<gene>
    <name evidence="15" type="ORF">PHLCEN_2v5854</name>
</gene>
<evidence type="ECO:0000256" key="1">
    <source>
        <dbReference type="ARBA" id="ARBA00004123"/>
    </source>
</evidence>
<dbReference type="SUPFAM" id="SSF50249">
    <property type="entry name" value="Nucleic acid-binding proteins"/>
    <property type="match status" value="4"/>
</dbReference>
<dbReference type="InterPro" id="IPR047192">
    <property type="entry name" value="Euk_RPA1_DBD_C"/>
</dbReference>
<keyword evidence="16" id="KW-1185">Reference proteome</keyword>
<dbReference type="Pfam" id="PF08646">
    <property type="entry name" value="Rep_fac-A_C"/>
    <property type="match status" value="1"/>
</dbReference>
<dbReference type="NCBIfam" id="TIGR00617">
    <property type="entry name" value="rpa1"/>
    <property type="match status" value="1"/>
</dbReference>
<dbReference type="InterPro" id="IPR004365">
    <property type="entry name" value="NA-bd_OB_tRNA"/>
</dbReference>
<organism evidence="15 16">
    <name type="scientific">Hermanssonia centrifuga</name>
    <dbReference type="NCBI Taxonomy" id="98765"/>
    <lineage>
        <taxon>Eukaryota</taxon>
        <taxon>Fungi</taxon>
        <taxon>Dikarya</taxon>
        <taxon>Basidiomycota</taxon>
        <taxon>Agaricomycotina</taxon>
        <taxon>Agaricomycetes</taxon>
        <taxon>Polyporales</taxon>
        <taxon>Meruliaceae</taxon>
        <taxon>Hermanssonia</taxon>
    </lineage>
</organism>
<protein>
    <recommendedName>
        <fullName evidence="9">Replication protein A subunit</fullName>
    </recommendedName>
</protein>
<comment type="function">
    <text evidence="9">As part of the replication protein A (RPA/RP-A), a single-stranded DNA-binding heterotrimeric complex, may play an essential role in DNA replication, recombination and repair. Binds and stabilizes single-stranded DNA intermediates, preventing complementary DNA reannealing and recruiting different proteins involved in DNA metabolism.</text>
</comment>
<keyword evidence="6 9" id="KW-0862">Zinc</keyword>
<evidence type="ECO:0000259" key="13">
    <source>
        <dbReference type="Pfam" id="PF08646"/>
    </source>
</evidence>
<evidence type="ECO:0000259" key="14">
    <source>
        <dbReference type="Pfam" id="PF16900"/>
    </source>
</evidence>
<dbReference type="InterPro" id="IPR031657">
    <property type="entry name" value="REPA_OB_2"/>
</dbReference>
<dbReference type="GO" id="GO:0006310">
    <property type="term" value="P:DNA recombination"/>
    <property type="evidence" value="ECO:0007669"/>
    <property type="project" value="InterPro"/>
</dbReference>
<dbReference type="Pfam" id="PF04057">
    <property type="entry name" value="Rep-A_N"/>
    <property type="match status" value="1"/>
</dbReference>
<dbReference type="GO" id="GO:0008270">
    <property type="term" value="F:zinc ion binding"/>
    <property type="evidence" value="ECO:0007669"/>
    <property type="project" value="UniProtKB-KW"/>
</dbReference>
<feature type="region of interest" description="Disordered" evidence="10">
    <location>
        <begin position="130"/>
        <end position="179"/>
    </location>
</feature>
<dbReference type="GO" id="GO:0007004">
    <property type="term" value="P:telomere maintenance via telomerase"/>
    <property type="evidence" value="ECO:0007669"/>
    <property type="project" value="UniProtKB-ARBA"/>
</dbReference>
<evidence type="ECO:0000259" key="11">
    <source>
        <dbReference type="Pfam" id="PF01336"/>
    </source>
</evidence>
<evidence type="ECO:0000313" key="15">
    <source>
        <dbReference type="EMBL" id="PSR83050.1"/>
    </source>
</evidence>
<evidence type="ECO:0000256" key="7">
    <source>
        <dbReference type="ARBA" id="ARBA00023125"/>
    </source>
</evidence>
<dbReference type="CDD" id="cd04477">
    <property type="entry name" value="RPA1N"/>
    <property type="match status" value="1"/>
</dbReference>
<accession>A0A2R6P129</accession>
<dbReference type="InterPro" id="IPR004591">
    <property type="entry name" value="Rfa1"/>
</dbReference>
<evidence type="ECO:0000256" key="8">
    <source>
        <dbReference type="ARBA" id="ARBA00023242"/>
    </source>
</evidence>
<dbReference type="PANTHER" id="PTHR47165:SF4">
    <property type="entry name" value="OS03G0429900 PROTEIN"/>
    <property type="match status" value="1"/>
</dbReference>
<dbReference type="GO" id="GO:0006281">
    <property type="term" value="P:DNA repair"/>
    <property type="evidence" value="ECO:0007669"/>
    <property type="project" value="InterPro"/>
</dbReference>
<dbReference type="InterPro" id="IPR012340">
    <property type="entry name" value="NA-bd_OB-fold"/>
</dbReference>
<keyword evidence="7 9" id="KW-0238">DNA-binding</keyword>
<dbReference type="CDD" id="cd04474">
    <property type="entry name" value="RPA1_DBD_A"/>
    <property type="match status" value="1"/>
</dbReference>
<keyword evidence="8 9" id="KW-0539">Nucleus</keyword>
<sequence length="613" mass="68020">MSNVQLTAGICERLNTPGDNDEEQESLWNSQPTVQILSIKKVGTTTGPNALDRYRIIVSDGEFFLQAMLATQLNKLVEEGTVGKNTVVVIDKFTSNYVQEKRLLIVLGLHVVSQESEKIGAPLALQLPPGSEAVTPAPKPNSTAKNTPVATTSGASTSTTPTAQATANQRQPNRNAKGPAVFPIEGLSPYQNNWTIKARVTQKSDIKTWSNPRGEGKLFNVTLMDESGEIRATAFNAVVDQLYEKLEEGKVYYVSKARVNLAKKKFSNLTNDYELALERNTEIEECRDSANLPVVRYNFVTLANLQSLNKDALCDVIAVVQEIGPVSELISKFNKPIVKRELTIADQSNFSVRLTLWGKYAEQFNQTGEPVIAWKSVKVGDFGGRSLSMMSSSMMEINPDLPEAHSLRGWYDGGGSNQTFHAQTTASFQGGPTTFDRRDIQLLNDVREAELGMGENAEYFSTRATIMHIKSDNIAYPACQTQGCSKKVIEQHDGWRCEKCDRSWEKPSYRYVMSMAVADHSGQAWLQGFNDVGQAVFNVSADELVGIKENDDEKYNKVLDGAIGSMFNFTCRAKSDSFNDQVRVRYGIQRIHPLDFKEEGNYLKELLNSPWAA</sequence>
<feature type="domain" description="Replication factor A C-terminal" evidence="13">
    <location>
        <begin position="459"/>
        <end position="603"/>
    </location>
</feature>
<evidence type="ECO:0000256" key="3">
    <source>
        <dbReference type="ARBA" id="ARBA00022705"/>
    </source>
</evidence>